<sequence>MRLYDSKGNAAVNIDFDHDHGFGSPHAHNWDGNSRDKGNAFALLPY</sequence>
<gene>
    <name evidence="1" type="ORF">AWB67_02303</name>
</gene>
<accession>A0A158I0K7</accession>
<proteinExistence type="predicted"/>
<dbReference type="EMBL" id="FCOL02000010">
    <property type="protein sequence ID" value="SAL50144.1"/>
    <property type="molecule type" value="Genomic_DNA"/>
</dbReference>
<comment type="caution">
    <text evidence="1">The sequence shown here is derived from an EMBL/GenBank/DDBJ whole genome shotgun (WGS) entry which is preliminary data.</text>
</comment>
<organism evidence="1 2">
    <name type="scientific">Caballeronia terrestris</name>
    <dbReference type="NCBI Taxonomy" id="1226301"/>
    <lineage>
        <taxon>Bacteria</taxon>
        <taxon>Pseudomonadati</taxon>
        <taxon>Pseudomonadota</taxon>
        <taxon>Betaproteobacteria</taxon>
        <taxon>Burkholderiales</taxon>
        <taxon>Burkholderiaceae</taxon>
        <taxon>Caballeronia</taxon>
    </lineage>
</organism>
<reference evidence="1" key="1">
    <citation type="submission" date="2016-01" db="EMBL/GenBank/DDBJ databases">
        <authorList>
            <person name="Peeters C."/>
        </authorList>
    </citation>
    <scope>NUCLEOTIDE SEQUENCE [LARGE SCALE GENOMIC DNA]</scope>
    <source>
        <strain evidence="1">LMG 22937</strain>
    </source>
</reference>
<dbReference type="RefSeq" id="WP_159964828.1">
    <property type="nucleotide sequence ID" value="NZ_FCOL02000010.1"/>
</dbReference>
<keyword evidence="2" id="KW-1185">Reference proteome</keyword>
<protein>
    <submittedName>
        <fullName evidence="1">Uncharacterized protein</fullName>
    </submittedName>
</protein>
<evidence type="ECO:0000313" key="2">
    <source>
        <dbReference type="Proteomes" id="UP000054925"/>
    </source>
</evidence>
<dbReference type="OrthoDB" id="9114147at2"/>
<name>A0A158I0K7_9BURK</name>
<dbReference type="AlphaFoldDB" id="A0A158I0K7"/>
<dbReference type="Proteomes" id="UP000054925">
    <property type="component" value="Unassembled WGS sequence"/>
</dbReference>
<evidence type="ECO:0000313" key="1">
    <source>
        <dbReference type="EMBL" id="SAL50144.1"/>
    </source>
</evidence>